<keyword evidence="4 5" id="KW-0472">Membrane</keyword>
<dbReference type="Proteomes" id="UP000755585">
    <property type="component" value="Unassembled WGS sequence"/>
</dbReference>
<dbReference type="EMBL" id="JAGINT010000001">
    <property type="protein sequence ID" value="MBP2352085.1"/>
    <property type="molecule type" value="Genomic_DNA"/>
</dbReference>
<reference evidence="7 8" key="1">
    <citation type="submission" date="2021-03" db="EMBL/GenBank/DDBJ databases">
        <title>Sequencing the genomes of 1000 actinobacteria strains.</title>
        <authorList>
            <person name="Klenk H.-P."/>
        </authorList>
    </citation>
    <scope>NUCLEOTIDE SEQUENCE [LARGE SCALE GENOMIC DNA]</scope>
    <source>
        <strain evidence="7 8">DSM 18824</strain>
    </source>
</reference>
<dbReference type="PANTHER" id="PTHR23508:SF10">
    <property type="entry name" value="CARBOXYLIC ACID TRANSPORTER PROTEIN HOMOLOG"/>
    <property type="match status" value="1"/>
</dbReference>
<dbReference type="InterPro" id="IPR005828">
    <property type="entry name" value="MFS_sugar_transport-like"/>
</dbReference>
<dbReference type="RefSeq" id="WP_209694895.1">
    <property type="nucleotide sequence ID" value="NZ_BAAAVU010000009.1"/>
</dbReference>
<dbReference type="SUPFAM" id="SSF103473">
    <property type="entry name" value="MFS general substrate transporter"/>
    <property type="match status" value="1"/>
</dbReference>
<gene>
    <name evidence="7" type="ORF">JOF29_003168</name>
</gene>
<feature type="transmembrane region" description="Helical" evidence="5">
    <location>
        <begin position="119"/>
        <end position="140"/>
    </location>
</feature>
<feature type="transmembrane region" description="Helical" evidence="5">
    <location>
        <begin position="152"/>
        <end position="175"/>
    </location>
</feature>
<keyword evidence="3 5" id="KW-1133">Transmembrane helix</keyword>
<keyword evidence="2 5" id="KW-0812">Transmembrane</keyword>
<evidence type="ECO:0000256" key="1">
    <source>
        <dbReference type="ARBA" id="ARBA00004651"/>
    </source>
</evidence>
<comment type="caution">
    <text evidence="7">The sequence shown here is derived from an EMBL/GenBank/DDBJ whole genome shotgun (WGS) entry which is preliminary data.</text>
</comment>
<dbReference type="InterPro" id="IPR020846">
    <property type="entry name" value="MFS_dom"/>
</dbReference>
<dbReference type="Pfam" id="PF00083">
    <property type="entry name" value="Sugar_tr"/>
    <property type="match status" value="1"/>
</dbReference>
<accession>A0ABS4UKA8</accession>
<comment type="subcellular location">
    <subcellularLocation>
        <location evidence="1">Cell membrane</location>
        <topology evidence="1">Multi-pass membrane protein</topology>
    </subcellularLocation>
</comment>
<feature type="transmembrane region" description="Helical" evidence="5">
    <location>
        <begin position="181"/>
        <end position="199"/>
    </location>
</feature>
<feature type="transmembrane region" description="Helical" evidence="5">
    <location>
        <begin position="62"/>
        <end position="82"/>
    </location>
</feature>
<feature type="transmembrane region" description="Helical" evidence="5">
    <location>
        <begin position="94"/>
        <end position="113"/>
    </location>
</feature>
<dbReference type="CDD" id="cd17316">
    <property type="entry name" value="MFS_SV2_like"/>
    <property type="match status" value="1"/>
</dbReference>
<feature type="transmembrane region" description="Helical" evidence="5">
    <location>
        <begin position="308"/>
        <end position="325"/>
    </location>
</feature>
<protein>
    <submittedName>
        <fullName evidence="7">MFS transporter</fullName>
    </submittedName>
</protein>
<evidence type="ECO:0000256" key="3">
    <source>
        <dbReference type="ARBA" id="ARBA00022989"/>
    </source>
</evidence>
<sequence length="476" mass="50596">MTTDIPASGRTLLDRLERLPLSRPHLMLLLIGGLGIAFDGMDGSLVSYLLPAVKPLWQLAPWQIGLVGSSLLIGILVGALGAGIIGDAIGRRKVMMYALALYCAATLIAAFAPSWELFFGARIVAGIGVGAEAAIIPAFIAEFIPARSRGLLVGAVAGFFSAGYVVSALLGRLFVPAFDNGWRVAQVLTALPVLMLLWWRRGLPESPRWLIQQGRYAEAGAVVGALEDAVRASGKVVPPVPAQAPQTTLSVPRATRPGAGLILMWRDGLARRTAVLWLLWISITFAFYGFFTWIPSLLVERDLTISKSLSYALLITIAQIPGYYSGAYLNERLDRKWTIAFYLTAGSVSALLMANAGSNTQLLVYGILLSFFMNGTYAGLYAYTPEVYPTAIRATGMGTASAVGRLGGISAPILIGVLFTSIGFLGVFSMIAAALLFGALAILTLGLSTRGRRLEDLDPGRPVAHPEAAVASEVVN</sequence>
<dbReference type="PROSITE" id="PS50850">
    <property type="entry name" value="MFS"/>
    <property type="match status" value="1"/>
</dbReference>
<evidence type="ECO:0000256" key="5">
    <source>
        <dbReference type="SAM" id="Phobius"/>
    </source>
</evidence>
<evidence type="ECO:0000313" key="8">
    <source>
        <dbReference type="Proteomes" id="UP000755585"/>
    </source>
</evidence>
<name>A0ABS4UKA8_9ACTN</name>
<feature type="domain" description="Major facilitator superfamily (MFS) profile" evidence="6">
    <location>
        <begin position="28"/>
        <end position="450"/>
    </location>
</feature>
<evidence type="ECO:0000313" key="7">
    <source>
        <dbReference type="EMBL" id="MBP2352085.1"/>
    </source>
</evidence>
<evidence type="ECO:0000259" key="6">
    <source>
        <dbReference type="PROSITE" id="PS50850"/>
    </source>
</evidence>
<proteinExistence type="predicted"/>
<dbReference type="PROSITE" id="PS00217">
    <property type="entry name" value="SUGAR_TRANSPORT_2"/>
    <property type="match status" value="1"/>
</dbReference>
<feature type="transmembrane region" description="Helical" evidence="5">
    <location>
        <begin position="428"/>
        <end position="447"/>
    </location>
</feature>
<evidence type="ECO:0000256" key="4">
    <source>
        <dbReference type="ARBA" id="ARBA00023136"/>
    </source>
</evidence>
<feature type="transmembrane region" description="Helical" evidence="5">
    <location>
        <begin position="274"/>
        <end position="296"/>
    </location>
</feature>
<evidence type="ECO:0000256" key="2">
    <source>
        <dbReference type="ARBA" id="ARBA00022692"/>
    </source>
</evidence>
<feature type="transmembrane region" description="Helical" evidence="5">
    <location>
        <begin position="26"/>
        <end position="50"/>
    </location>
</feature>
<feature type="transmembrane region" description="Helical" evidence="5">
    <location>
        <begin position="337"/>
        <end position="356"/>
    </location>
</feature>
<keyword evidence="8" id="KW-1185">Reference proteome</keyword>
<dbReference type="InterPro" id="IPR005829">
    <property type="entry name" value="Sugar_transporter_CS"/>
</dbReference>
<dbReference type="Gene3D" id="1.20.1250.20">
    <property type="entry name" value="MFS general substrate transporter like domains"/>
    <property type="match status" value="1"/>
</dbReference>
<feature type="transmembrane region" description="Helical" evidence="5">
    <location>
        <begin position="362"/>
        <end position="383"/>
    </location>
</feature>
<feature type="transmembrane region" description="Helical" evidence="5">
    <location>
        <begin position="403"/>
        <end position="422"/>
    </location>
</feature>
<organism evidence="7 8">
    <name type="scientific">Kribbella aluminosa</name>
    <dbReference type="NCBI Taxonomy" id="416017"/>
    <lineage>
        <taxon>Bacteria</taxon>
        <taxon>Bacillati</taxon>
        <taxon>Actinomycetota</taxon>
        <taxon>Actinomycetes</taxon>
        <taxon>Propionibacteriales</taxon>
        <taxon>Kribbellaceae</taxon>
        <taxon>Kribbella</taxon>
    </lineage>
</organism>
<dbReference type="InterPro" id="IPR036259">
    <property type="entry name" value="MFS_trans_sf"/>
</dbReference>
<dbReference type="PANTHER" id="PTHR23508">
    <property type="entry name" value="CARBOXYLIC ACID TRANSPORTER PROTEIN HOMOLOG"/>
    <property type="match status" value="1"/>
</dbReference>